<evidence type="ECO:0000256" key="1">
    <source>
        <dbReference type="SAM" id="SignalP"/>
    </source>
</evidence>
<keyword evidence="3" id="KW-1185">Reference proteome</keyword>
<accession>A0A922CKR0</accession>
<dbReference type="EMBL" id="JH668379">
    <property type="protein sequence ID" value="KAG6449827.1"/>
    <property type="molecule type" value="Genomic_DNA"/>
</dbReference>
<comment type="caution">
    <text evidence="2">The sequence shown here is derived from an EMBL/GenBank/DDBJ whole genome shotgun (WGS) entry which is preliminary data.</text>
</comment>
<proteinExistence type="predicted"/>
<dbReference type="AlphaFoldDB" id="A0A922CKR0"/>
<reference evidence="2" key="2">
    <citation type="submission" date="2020-12" db="EMBL/GenBank/DDBJ databases">
        <authorList>
            <person name="Kanost M."/>
        </authorList>
    </citation>
    <scope>NUCLEOTIDE SEQUENCE</scope>
</reference>
<sequence>MTMMILGVFLLSALTIVCPQPAEVPYVTSVEAIKEFTEQLKEQILSMENNVPDITDSRIHYGVLLTHIIRVAEKMELDGPIYDNVYIDEMPKSIAIGLSEVDTVIEVTKEILEEIDQGTSKINELIERLCPSNDMPQVCNQLVQQAVIGDPVRYNEEVDLLLSAGDIAQDLLDANLVEVADRYEEIAFLIENLNRLRPLVFKVVHLLMKLDDDDV</sequence>
<evidence type="ECO:0000313" key="3">
    <source>
        <dbReference type="Proteomes" id="UP000791440"/>
    </source>
</evidence>
<protein>
    <submittedName>
        <fullName evidence="2">Uncharacterized protein</fullName>
    </submittedName>
</protein>
<name>A0A922CKR0_MANSE</name>
<feature type="chain" id="PRO_5036788510" evidence="1">
    <location>
        <begin position="20"/>
        <end position="215"/>
    </location>
</feature>
<dbReference type="Proteomes" id="UP000791440">
    <property type="component" value="Unassembled WGS sequence"/>
</dbReference>
<gene>
    <name evidence="2" type="ORF">O3G_MSEX006248</name>
</gene>
<feature type="signal peptide" evidence="1">
    <location>
        <begin position="1"/>
        <end position="19"/>
    </location>
</feature>
<evidence type="ECO:0000313" key="2">
    <source>
        <dbReference type="EMBL" id="KAG6449827.1"/>
    </source>
</evidence>
<reference evidence="2" key="1">
    <citation type="journal article" date="2016" name="Insect Biochem. Mol. Biol.">
        <title>Multifaceted biological insights from a draft genome sequence of the tobacco hornworm moth, Manduca sexta.</title>
        <authorList>
            <person name="Kanost M.R."/>
            <person name="Arrese E.L."/>
            <person name="Cao X."/>
            <person name="Chen Y.R."/>
            <person name="Chellapilla S."/>
            <person name="Goldsmith M.R."/>
            <person name="Grosse-Wilde E."/>
            <person name="Heckel D.G."/>
            <person name="Herndon N."/>
            <person name="Jiang H."/>
            <person name="Papanicolaou A."/>
            <person name="Qu J."/>
            <person name="Soulages J.L."/>
            <person name="Vogel H."/>
            <person name="Walters J."/>
            <person name="Waterhouse R.M."/>
            <person name="Ahn S.J."/>
            <person name="Almeida F.C."/>
            <person name="An C."/>
            <person name="Aqrawi P."/>
            <person name="Bretschneider A."/>
            <person name="Bryant W.B."/>
            <person name="Bucks S."/>
            <person name="Chao H."/>
            <person name="Chevignon G."/>
            <person name="Christen J.M."/>
            <person name="Clarke D.F."/>
            <person name="Dittmer N.T."/>
            <person name="Ferguson L.C.F."/>
            <person name="Garavelou S."/>
            <person name="Gordon K.H.J."/>
            <person name="Gunaratna R.T."/>
            <person name="Han Y."/>
            <person name="Hauser F."/>
            <person name="He Y."/>
            <person name="Heidel-Fischer H."/>
            <person name="Hirsh A."/>
            <person name="Hu Y."/>
            <person name="Jiang H."/>
            <person name="Kalra D."/>
            <person name="Klinner C."/>
            <person name="Konig C."/>
            <person name="Kovar C."/>
            <person name="Kroll A.R."/>
            <person name="Kuwar S.S."/>
            <person name="Lee S.L."/>
            <person name="Lehman R."/>
            <person name="Li K."/>
            <person name="Li Z."/>
            <person name="Liang H."/>
            <person name="Lovelace S."/>
            <person name="Lu Z."/>
            <person name="Mansfield J.H."/>
            <person name="McCulloch K.J."/>
            <person name="Mathew T."/>
            <person name="Morton B."/>
            <person name="Muzny D.M."/>
            <person name="Neunemann D."/>
            <person name="Ongeri F."/>
            <person name="Pauchet Y."/>
            <person name="Pu L.L."/>
            <person name="Pyrousis I."/>
            <person name="Rao X.J."/>
            <person name="Redding A."/>
            <person name="Roesel C."/>
            <person name="Sanchez-Gracia A."/>
            <person name="Schaack S."/>
            <person name="Shukla A."/>
            <person name="Tetreau G."/>
            <person name="Wang Y."/>
            <person name="Xiong G.H."/>
            <person name="Traut W."/>
            <person name="Walsh T.K."/>
            <person name="Worley K.C."/>
            <person name="Wu D."/>
            <person name="Wu W."/>
            <person name="Wu Y.Q."/>
            <person name="Zhang X."/>
            <person name="Zou Z."/>
            <person name="Zucker H."/>
            <person name="Briscoe A.D."/>
            <person name="Burmester T."/>
            <person name="Clem R.J."/>
            <person name="Feyereisen R."/>
            <person name="Grimmelikhuijzen C.J.P."/>
            <person name="Hamodrakas S.J."/>
            <person name="Hansson B.S."/>
            <person name="Huguet E."/>
            <person name="Jermiin L.S."/>
            <person name="Lan Q."/>
            <person name="Lehman H.K."/>
            <person name="Lorenzen M."/>
            <person name="Merzendorfer H."/>
            <person name="Michalopoulos I."/>
            <person name="Morton D.B."/>
            <person name="Muthukrishnan S."/>
            <person name="Oakeshott J.G."/>
            <person name="Palmer W."/>
            <person name="Park Y."/>
            <person name="Passarelli A.L."/>
            <person name="Rozas J."/>
            <person name="Schwartz L.M."/>
            <person name="Smith W."/>
            <person name="Southgate A."/>
            <person name="Vilcinskas A."/>
            <person name="Vogt R."/>
            <person name="Wang P."/>
            <person name="Werren J."/>
            <person name="Yu X.Q."/>
            <person name="Zhou J.J."/>
            <person name="Brown S.J."/>
            <person name="Scherer S.E."/>
            <person name="Richards S."/>
            <person name="Blissard G.W."/>
        </authorList>
    </citation>
    <scope>NUCLEOTIDE SEQUENCE</scope>
</reference>
<keyword evidence="1" id="KW-0732">Signal</keyword>
<organism evidence="2 3">
    <name type="scientific">Manduca sexta</name>
    <name type="common">Tobacco hawkmoth</name>
    <name type="synonym">Tobacco hornworm</name>
    <dbReference type="NCBI Taxonomy" id="7130"/>
    <lineage>
        <taxon>Eukaryota</taxon>
        <taxon>Metazoa</taxon>
        <taxon>Ecdysozoa</taxon>
        <taxon>Arthropoda</taxon>
        <taxon>Hexapoda</taxon>
        <taxon>Insecta</taxon>
        <taxon>Pterygota</taxon>
        <taxon>Neoptera</taxon>
        <taxon>Endopterygota</taxon>
        <taxon>Lepidoptera</taxon>
        <taxon>Glossata</taxon>
        <taxon>Ditrysia</taxon>
        <taxon>Bombycoidea</taxon>
        <taxon>Sphingidae</taxon>
        <taxon>Sphinginae</taxon>
        <taxon>Sphingini</taxon>
        <taxon>Manduca</taxon>
    </lineage>
</organism>